<gene>
    <name evidence="1" type="ORF">GCM10017577_04050</name>
</gene>
<accession>A0A9W6NTG4</accession>
<evidence type="ECO:0000313" key="2">
    <source>
        <dbReference type="Proteomes" id="UP001143463"/>
    </source>
</evidence>
<dbReference type="RefSeq" id="WP_037041890.1">
    <property type="nucleotide sequence ID" value="NZ_BAAAUZ010000015.1"/>
</dbReference>
<organism evidence="1 2">
    <name type="scientific">Pseudonocardia halophobica</name>
    <dbReference type="NCBI Taxonomy" id="29401"/>
    <lineage>
        <taxon>Bacteria</taxon>
        <taxon>Bacillati</taxon>
        <taxon>Actinomycetota</taxon>
        <taxon>Actinomycetes</taxon>
        <taxon>Pseudonocardiales</taxon>
        <taxon>Pseudonocardiaceae</taxon>
        <taxon>Pseudonocardia</taxon>
    </lineage>
</organism>
<dbReference type="Proteomes" id="UP001143463">
    <property type="component" value="Unassembled WGS sequence"/>
</dbReference>
<name>A0A9W6NTG4_9PSEU</name>
<reference evidence="1" key="2">
    <citation type="submission" date="2023-01" db="EMBL/GenBank/DDBJ databases">
        <authorList>
            <person name="Sun Q."/>
            <person name="Evtushenko L."/>
        </authorList>
    </citation>
    <scope>NUCLEOTIDE SEQUENCE</scope>
    <source>
        <strain evidence="1">VKM Ac-1069</strain>
    </source>
</reference>
<evidence type="ECO:0000313" key="1">
    <source>
        <dbReference type="EMBL" id="GLL09265.1"/>
    </source>
</evidence>
<keyword evidence="2" id="KW-1185">Reference proteome</keyword>
<sequence>MEAAAAHELLVRLAGRLPDDVLWRLRDWLAAGAAAPVGALLPRALLRNRVGITDAERTLLAATAGENRLVDAVLPLHTPDAPHPAFAAGPELPDLAVLGALAVVAGHPGAQELRHARRGRHGEQRVLLVLGAERAWELTGTLQRLLRVHGDRTPCVEVLPGGLEPPAYHQAAIVGSRPVWVRPGAETESATPATSGAS</sequence>
<comment type="caution">
    <text evidence="1">The sequence shown here is derived from an EMBL/GenBank/DDBJ whole genome shotgun (WGS) entry which is preliminary data.</text>
</comment>
<proteinExistence type="predicted"/>
<dbReference type="EMBL" id="BSFQ01000001">
    <property type="protein sequence ID" value="GLL09265.1"/>
    <property type="molecule type" value="Genomic_DNA"/>
</dbReference>
<protein>
    <submittedName>
        <fullName evidence="1">Uncharacterized protein</fullName>
    </submittedName>
</protein>
<reference evidence="1" key="1">
    <citation type="journal article" date="2014" name="Int. J. Syst. Evol. Microbiol.">
        <title>Complete genome sequence of Corynebacterium casei LMG S-19264T (=DSM 44701T), isolated from a smear-ripened cheese.</title>
        <authorList>
            <consortium name="US DOE Joint Genome Institute (JGI-PGF)"/>
            <person name="Walter F."/>
            <person name="Albersmeier A."/>
            <person name="Kalinowski J."/>
            <person name="Ruckert C."/>
        </authorList>
    </citation>
    <scope>NUCLEOTIDE SEQUENCE</scope>
    <source>
        <strain evidence="1">VKM Ac-1069</strain>
    </source>
</reference>
<dbReference type="AlphaFoldDB" id="A0A9W6NTG4"/>